<dbReference type="EMBL" id="WHWB01032538">
    <property type="protein sequence ID" value="KAJ7425285.1"/>
    <property type="molecule type" value="Genomic_DNA"/>
</dbReference>
<protein>
    <submittedName>
        <fullName evidence="2">Uncharacterized protein</fullName>
    </submittedName>
</protein>
<feature type="region of interest" description="Disordered" evidence="1">
    <location>
        <begin position="88"/>
        <end position="110"/>
    </location>
</feature>
<proteinExistence type="predicted"/>
<accession>A0ABQ9DSH5</accession>
<evidence type="ECO:0000313" key="3">
    <source>
        <dbReference type="Proteomes" id="UP001145742"/>
    </source>
</evidence>
<evidence type="ECO:0000313" key="2">
    <source>
        <dbReference type="EMBL" id="KAJ7425285.1"/>
    </source>
</evidence>
<keyword evidence="3" id="KW-1185">Reference proteome</keyword>
<reference evidence="2" key="1">
    <citation type="submission" date="2019-10" db="EMBL/GenBank/DDBJ databases">
        <authorList>
            <person name="Soares A.E.R."/>
            <person name="Aleixo A."/>
            <person name="Schneider P."/>
            <person name="Miyaki C.Y."/>
            <person name="Schneider M.P."/>
            <person name="Mello C."/>
            <person name="Vasconcelos A.T.R."/>
        </authorList>
    </citation>
    <scope>NUCLEOTIDE SEQUENCE</scope>
    <source>
        <tissue evidence="2">Muscle</tissue>
    </source>
</reference>
<evidence type="ECO:0000256" key="1">
    <source>
        <dbReference type="SAM" id="MobiDB-lite"/>
    </source>
</evidence>
<dbReference type="Proteomes" id="UP001145742">
    <property type="component" value="Unassembled WGS sequence"/>
</dbReference>
<feature type="compositionally biased region" description="Polar residues" evidence="1">
    <location>
        <begin position="99"/>
        <end position="110"/>
    </location>
</feature>
<sequence>MDFQMYYKALKFSSRHQDWLKRQNGHQGCEQEYPGEDKSCRKTKLMIDRDVNFLEMVKIEKRMQNQNLKPLRRLRSLKGSSTADEVAADNLGSFGASPRNGTVYYTAQSN</sequence>
<organism evidence="2 3">
    <name type="scientific">Willisornis vidua</name>
    <name type="common">Xingu scale-backed antbird</name>
    <dbReference type="NCBI Taxonomy" id="1566151"/>
    <lineage>
        <taxon>Eukaryota</taxon>
        <taxon>Metazoa</taxon>
        <taxon>Chordata</taxon>
        <taxon>Craniata</taxon>
        <taxon>Vertebrata</taxon>
        <taxon>Euteleostomi</taxon>
        <taxon>Archelosauria</taxon>
        <taxon>Archosauria</taxon>
        <taxon>Dinosauria</taxon>
        <taxon>Saurischia</taxon>
        <taxon>Theropoda</taxon>
        <taxon>Coelurosauria</taxon>
        <taxon>Aves</taxon>
        <taxon>Neognathae</taxon>
        <taxon>Neoaves</taxon>
        <taxon>Telluraves</taxon>
        <taxon>Australaves</taxon>
        <taxon>Passeriformes</taxon>
        <taxon>Thamnophilidae</taxon>
        <taxon>Willisornis</taxon>
    </lineage>
</organism>
<comment type="caution">
    <text evidence="2">The sequence shown here is derived from an EMBL/GenBank/DDBJ whole genome shotgun (WGS) entry which is preliminary data.</text>
</comment>
<gene>
    <name evidence="2" type="ORF">WISP_24069</name>
</gene>
<name>A0ABQ9DSH5_9PASS</name>